<dbReference type="Gene3D" id="1.10.1200.10">
    <property type="entry name" value="ACP-like"/>
    <property type="match status" value="1"/>
</dbReference>
<dbReference type="PROSITE" id="PS50075">
    <property type="entry name" value="CARRIER"/>
    <property type="match status" value="1"/>
</dbReference>
<dbReference type="RefSeq" id="WP_221406664.1">
    <property type="nucleotide sequence ID" value="NZ_FZPD01000001.1"/>
</dbReference>
<dbReference type="SUPFAM" id="SSF47336">
    <property type="entry name" value="ACP-like"/>
    <property type="match status" value="1"/>
</dbReference>
<dbReference type="EMBL" id="FZPD01000001">
    <property type="protein sequence ID" value="SNS60013.1"/>
    <property type="molecule type" value="Genomic_DNA"/>
</dbReference>
<name>A0A239FV05_EKHLU</name>
<protein>
    <submittedName>
        <fullName evidence="2">Acyl carrier protein</fullName>
    </submittedName>
</protein>
<organism evidence="2 3">
    <name type="scientific">Ekhidna lutea</name>
    <dbReference type="NCBI Taxonomy" id="447679"/>
    <lineage>
        <taxon>Bacteria</taxon>
        <taxon>Pseudomonadati</taxon>
        <taxon>Bacteroidota</taxon>
        <taxon>Cytophagia</taxon>
        <taxon>Cytophagales</taxon>
        <taxon>Reichenbachiellaceae</taxon>
        <taxon>Ekhidna</taxon>
    </lineage>
</organism>
<dbReference type="AlphaFoldDB" id="A0A239FV05"/>
<accession>A0A239FV05</accession>
<reference evidence="2 3" key="1">
    <citation type="submission" date="2017-06" db="EMBL/GenBank/DDBJ databases">
        <authorList>
            <person name="Kim H.J."/>
            <person name="Triplett B.A."/>
        </authorList>
    </citation>
    <scope>NUCLEOTIDE SEQUENCE [LARGE SCALE GENOMIC DNA]</scope>
    <source>
        <strain evidence="2 3">DSM 19307</strain>
    </source>
</reference>
<proteinExistence type="predicted"/>
<dbReference type="InterPro" id="IPR009081">
    <property type="entry name" value="PP-bd_ACP"/>
</dbReference>
<gene>
    <name evidence="2" type="ORF">SAMN05421640_0819</name>
</gene>
<evidence type="ECO:0000259" key="1">
    <source>
        <dbReference type="PROSITE" id="PS50075"/>
    </source>
</evidence>
<evidence type="ECO:0000313" key="3">
    <source>
        <dbReference type="Proteomes" id="UP000198393"/>
    </source>
</evidence>
<sequence>MMNRETVKTDLINIIKPYLPEDIMANDVSEDKHLINDLMINSAHIVDIVLDIEDKFDIMIDDDVIGEMNTVQDSINVVLQKTAA</sequence>
<dbReference type="InterPro" id="IPR036736">
    <property type="entry name" value="ACP-like_sf"/>
</dbReference>
<keyword evidence="3" id="KW-1185">Reference proteome</keyword>
<feature type="domain" description="Carrier" evidence="1">
    <location>
        <begin position="2"/>
        <end position="82"/>
    </location>
</feature>
<dbReference type="Proteomes" id="UP000198393">
    <property type="component" value="Unassembled WGS sequence"/>
</dbReference>
<evidence type="ECO:0000313" key="2">
    <source>
        <dbReference type="EMBL" id="SNS60013.1"/>
    </source>
</evidence>